<gene>
    <name evidence="1" type="ORF">K504DRAFT_486322</name>
</gene>
<dbReference type="Proteomes" id="UP000799428">
    <property type="component" value="Unassembled WGS sequence"/>
</dbReference>
<evidence type="ECO:0008006" key="3">
    <source>
        <dbReference type="Google" id="ProtNLM"/>
    </source>
</evidence>
<accession>A0A6G1KNI5</accession>
<dbReference type="OrthoDB" id="6359816at2759"/>
<evidence type="ECO:0000313" key="1">
    <source>
        <dbReference type="EMBL" id="KAF2714399.1"/>
    </source>
</evidence>
<organism evidence="1 2">
    <name type="scientific">Pleomassaria siparia CBS 279.74</name>
    <dbReference type="NCBI Taxonomy" id="1314801"/>
    <lineage>
        <taxon>Eukaryota</taxon>
        <taxon>Fungi</taxon>
        <taxon>Dikarya</taxon>
        <taxon>Ascomycota</taxon>
        <taxon>Pezizomycotina</taxon>
        <taxon>Dothideomycetes</taxon>
        <taxon>Pleosporomycetidae</taxon>
        <taxon>Pleosporales</taxon>
        <taxon>Pleomassariaceae</taxon>
        <taxon>Pleomassaria</taxon>
    </lineage>
</organism>
<keyword evidence="2" id="KW-1185">Reference proteome</keyword>
<proteinExistence type="predicted"/>
<dbReference type="InterPro" id="IPR011333">
    <property type="entry name" value="SKP1/BTB/POZ_sf"/>
</dbReference>
<name>A0A6G1KNI5_9PLEO</name>
<protein>
    <recommendedName>
        <fullName evidence="3">BTB domain-containing protein</fullName>
    </recommendedName>
</protein>
<evidence type="ECO:0000313" key="2">
    <source>
        <dbReference type="Proteomes" id="UP000799428"/>
    </source>
</evidence>
<sequence length="266" mass="29662">MGQKWITDYTVKSSTFDVKVWFGDSGEHEFDGNKDSLSKASGWFRAAFSAEAQDQYSNVFMPQGDDSVALEAVLKACHQPDNSYIDILETLKRLELPTNERIKDIMFHISVYELAKKYDMPRIGASASREATISFIQFLNGTKQQNLAASQDGFLSIIRRVYAITRDNSRESLRDNVIEYILDNPASRIIAPPGLLAPLVLGLSEEIAEFGRDIFLSVMKRPVGGDVSVNYTVPVQCSRSECQALYDQLDGQVVHFCPVCGSKIGQ</sequence>
<dbReference type="EMBL" id="MU005764">
    <property type="protein sequence ID" value="KAF2714399.1"/>
    <property type="molecule type" value="Genomic_DNA"/>
</dbReference>
<dbReference type="AlphaFoldDB" id="A0A6G1KNI5"/>
<dbReference type="Gene3D" id="3.30.710.10">
    <property type="entry name" value="Potassium Channel Kv1.1, Chain A"/>
    <property type="match status" value="1"/>
</dbReference>
<reference evidence="1" key="1">
    <citation type="journal article" date="2020" name="Stud. Mycol.">
        <title>101 Dothideomycetes genomes: a test case for predicting lifestyles and emergence of pathogens.</title>
        <authorList>
            <person name="Haridas S."/>
            <person name="Albert R."/>
            <person name="Binder M."/>
            <person name="Bloem J."/>
            <person name="Labutti K."/>
            <person name="Salamov A."/>
            <person name="Andreopoulos B."/>
            <person name="Baker S."/>
            <person name="Barry K."/>
            <person name="Bills G."/>
            <person name="Bluhm B."/>
            <person name="Cannon C."/>
            <person name="Castanera R."/>
            <person name="Culley D."/>
            <person name="Daum C."/>
            <person name="Ezra D."/>
            <person name="Gonzalez J."/>
            <person name="Henrissat B."/>
            <person name="Kuo A."/>
            <person name="Liang C."/>
            <person name="Lipzen A."/>
            <person name="Lutzoni F."/>
            <person name="Magnuson J."/>
            <person name="Mondo S."/>
            <person name="Nolan M."/>
            <person name="Ohm R."/>
            <person name="Pangilinan J."/>
            <person name="Park H.-J."/>
            <person name="Ramirez L."/>
            <person name="Alfaro M."/>
            <person name="Sun H."/>
            <person name="Tritt A."/>
            <person name="Yoshinaga Y."/>
            <person name="Zwiers L.-H."/>
            <person name="Turgeon B."/>
            <person name="Goodwin S."/>
            <person name="Spatafora J."/>
            <person name="Crous P."/>
            <person name="Grigoriev I."/>
        </authorList>
    </citation>
    <scope>NUCLEOTIDE SEQUENCE</scope>
    <source>
        <strain evidence="1">CBS 279.74</strain>
    </source>
</reference>